<dbReference type="PRINTS" id="PR00348">
    <property type="entry name" value="UBIQUITIN"/>
</dbReference>
<sequence length="218" mass="24264">MSTIGNENDYIDNYLKELSTRSVRYGQDYLARSLPSPLRIKRKPTHKQPEPAKEDSNKTVIKDEKPATDSFELLVKILKPASQFRITRLQLDDTILNLKQRIYQQQTIPVKQQRLLLKGKVLNDEKALGDYQMTKDTTLHLMVSKPTGASAAASSTPPSPQTEKASGTAAPGHELSSEAQSVVKSDAFWNVLEQTLDGQLNSTDAKLVLETWKKALSG</sequence>
<gene>
    <name evidence="5" type="ORF">BCR42DRAFT_449592</name>
</gene>
<dbReference type="EMBL" id="MCGE01000007">
    <property type="protein sequence ID" value="ORZ19898.1"/>
    <property type="molecule type" value="Genomic_DNA"/>
</dbReference>
<accession>A0A1X2IPD9</accession>
<dbReference type="PANTHER" id="PTHR46555">
    <property type="entry name" value="UBIQUITIN-LIKE PROTEIN 4A"/>
    <property type="match status" value="1"/>
</dbReference>
<dbReference type="InterPro" id="IPR000626">
    <property type="entry name" value="Ubiquitin-like_dom"/>
</dbReference>
<dbReference type="SUPFAM" id="SSF54236">
    <property type="entry name" value="Ubiquitin-like"/>
    <property type="match status" value="1"/>
</dbReference>
<evidence type="ECO:0000259" key="4">
    <source>
        <dbReference type="PROSITE" id="PS50053"/>
    </source>
</evidence>
<dbReference type="PANTHER" id="PTHR46555:SF1">
    <property type="entry name" value="UBIQUITIN-LIKE PROTEIN 4A"/>
    <property type="match status" value="1"/>
</dbReference>
<protein>
    <submittedName>
        <fullName evidence="5">Ubiquitin-related domain-containing protein</fullName>
    </submittedName>
</protein>
<comment type="subcellular location">
    <subcellularLocation>
        <location evidence="1">Cytoplasm</location>
        <location evidence="1">Cytosol</location>
    </subcellularLocation>
</comment>
<feature type="domain" description="Ubiquitin-like" evidence="4">
    <location>
        <begin position="71"/>
        <end position="148"/>
    </location>
</feature>
<dbReference type="Pfam" id="PF00240">
    <property type="entry name" value="ubiquitin"/>
    <property type="match status" value="1"/>
</dbReference>
<evidence type="ECO:0000313" key="5">
    <source>
        <dbReference type="EMBL" id="ORZ19898.1"/>
    </source>
</evidence>
<keyword evidence="6" id="KW-1185">Reference proteome</keyword>
<evidence type="ECO:0000313" key="6">
    <source>
        <dbReference type="Proteomes" id="UP000193560"/>
    </source>
</evidence>
<keyword evidence="2" id="KW-0963">Cytoplasm</keyword>
<dbReference type="InterPro" id="IPR047154">
    <property type="entry name" value="UBL4A-like"/>
</dbReference>
<organism evidence="5 6">
    <name type="scientific">Absidia repens</name>
    <dbReference type="NCBI Taxonomy" id="90262"/>
    <lineage>
        <taxon>Eukaryota</taxon>
        <taxon>Fungi</taxon>
        <taxon>Fungi incertae sedis</taxon>
        <taxon>Mucoromycota</taxon>
        <taxon>Mucoromycotina</taxon>
        <taxon>Mucoromycetes</taxon>
        <taxon>Mucorales</taxon>
        <taxon>Cunninghamellaceae</taxon>
        <taxon>Absidia</taxon>
    </lineage>
</organism>
<feature type="region of interest" description="Disordered" evidence="3">
    <location>
        <begin position="147"/>
        <end position="179"/>
    </location>
</feature>
<dbReference type="GO" id="GO:0071818">
    <property type="term" value="C:BAT3 complex"/>
    <property type="evidence" value="ECO:0007669"/>
    <property type="project" value="TreeGrafter"/>
</dbReference>
<dbReference type="AlphaFoldDB" id="A0A1X2IPD9"/>
<proteinExistence type="predicted"/>
<feature type="region of interest" description="Disordered" evidence="3">
    <location>
        <begin position="36"/>
        <end position="60"/>
    </location>
</feature>
<feature type="compositionally biased region" description="Basic and acidic residues" evidence="3">
    <location>
        <begin position="47"/>
        <end position="60"/>
    </location>
</feature>
<dbReference type="Gene3D" id="3.10.20.90">
    <property type="entry name" value="Phosphatidylinositol 3-kinase Catalytic Subunit, Chain A, domain 1"/>
    <property type="match status" value="1"/>
</dbReference>
<dbReference type="SMART" id="SM00213">
    <property type="entry name" value="UBQ"/>
    <property type="match status" value="1"/>
</dbReference>
<dbReference type="GO" id="GO:0006620">
    <property type="term" value="P:post-translational protein targeting to endoplasmic reticulum membrane"/>
    <property type="evidence" value="ECO:0007669"/>
    <property type="project" value="InterPro"/>
</dbReference>
<name>A0A1X2IPD9_9FUNG</name>
<evidence type="ECO:0000256" key="3">
    <source>
        <dbReference type="SAM" id="MobiDB-lite"/>
    </source>
</evidence>
<evidence type="ECO:0000256" key="1">
    <source>
        <dbReference type="ARBA" id="ARBA00004514"/>
    </source>
</evidence>
<evidence type="ECO:0000256" key="2">
    <source>
        <dbReference type="ARBA" id="ARBA00022490"/>
    </source>
</evidence>
<dbReference type="GO" id="GO:0051087">
    <property type="term" value="F:protein-folding chaperone binding"/>
    <property type="evidence" value="ECO:0007669"/>
    <property type="project" value="TreeGrafter"/>
</dbReference>
<dbReference type="CDD" id="cd17039">
    <property type="entry name" value="Ubl_ubiquitin_like"/>
    <property type="match status" value="1"/>
</dbReference>
<comment type="caution">
    <text evidence="5">The sequence shown here is derived from an EMBL/GenBank/DDBJ whole genome shotgun (WGS) entry which is preliminary data.</text>
</comment>
<reference evidence="5 6" key="1">
    <citation type="submission" date="2016-07" db="EMBL/GenBank/DDBJ databases">
        <title>Pervasive Adenine N6-methylation of Active Genes in Fungi.</title>
        <authorList>
            <consortium name="DOE Joint Genome Institute"/>
            <person name="Mondo S.J."/>
            <person name="Dannebaum R.O."/>
            <person name="Kuo R.C."/>
            <person name="Labutti K."/>
            <person name="Haridas S."/>
            <person name="Kuo A."/>
            <person name="Salamov A."/>
            <person name="Ahrendt S.R."/>
            <person name="Lipzen A."/>
            <person name="Sullivan W."/>
            <person name="Andreopoulos W.B."/>
            <person name="Clum A."/>
            <person name="Lindquist E."/>
            <person name="Daum C."/>
            <person name="Ramamoorthy G.K."/>
            <person name="Gryganskyi A."/>
            <person name="Culley D."/>
            <person name="Magnuson J.K."/>
            <person name="James T.Y."/>
            <person name="O'Malley M.A."/>
            <person name="Stajich J.E."/>
            <person name="Spatafora J.W."/>
            <person name="Visel A."/>
            <person name="Grigoriev I.V."/>
        </authorList>
    </citation>
    <scope>NUCLEOTIDE SEQUENCE [LARGE SCALE GENOMIC DNA]</scope>
    <source>
        <strain evidence="5 6">NRRL 1336</strain>
    </source>
</reference>
<dbReference type="Proteomes" id="UP000193560">
    <property type="component" value="Unassembled WGS sequence"/>
</dbReference>
<feature type="compositionally biased region" description="Low complexity" evidence="3">
    <location>
        <begin position="147"/>
        <end position="156"/>
    </location>
</feature>
<dbReference type="OrthoDB" id="428577at2759"/>
<dbReference type="InterPro" id="IPR019956">
    <property type="entry name" value="Ubiquitin_dom"/>
</dbReference>
<dbReference type="PROSITE" id="PS50053">
    <property type="entry name" value="UBIQUITIN_2"/>
    <property type="match status" value="1"/>
</dbReference>
<dbReference type="GO" id="GO:0071816">
    <property type="term" value="P:tail-anchored membrane protein insertion into ER membrane"/>
    <property type="evidence" value="ECO:0007669"/>
    <property type="project" value="TreeGrafter"/>
</dbReference>
<dbReference type="STRING" id="90262.A0A1X2IPD9"/>
<dbReference type="InterPro" id="IPR029071">
    <property type="entry name" value="Ubiquitin-like_domsf"/>
</dbReference>